<feature type="signal peptide" evidence="3">
    <location>
        <begin position="1"/>
        <end position="17"/>
    </location>
</feature>
<dbReference type="GO" id="GO:0015562">
    <property type="term" value="F:efflux transmembrane transporter activity"/>
    <property type="evidence" value="ECO:0007669"/>
    <property type="project" value="InterPro"/>
</dbReference>
<dbReference type="Gene3D" id="1.20.1600.10">
    <property type="entry name" value="Outer membrane efflux proteins (OEP)"/>
    <property type="match status" value="1"/>
</dbReference>
<keyword evidence="3" id="KW-0732">Signal</keyword>
<dbReference type="KEGG" id="smag:AN936_23145"/>
<comment type="similarity">
    <text evidence="1">Belongs to the outer membrane factor (OMF) (TC 1.B.17) family.</text>
</comment>
<evidence type="ECO:0000256" key="3">
    <source>
        <dbReference type="SAM" id="SignalP"/>
    </source>
</evidence>
<evidence type="ECO:0000256" key="1">
    <source>
        <dbReference type="ARBA" id="ARBA00007613"/>
    </source>
</evidence>
<dbReference type="Proteomes" id="UP000058074">
    <property type="component" value="Plasmid 1"/>
</dbReference>
<dbReference type="EMBL" id="CP012701">
    <property type="protein sequence ID" value="ALH83049.1"/>
    <property type="molecule type" value="Genomic_DNA"/>
</dbReference>
<evidence type="ECO:0000313" key="5">
    <source>
        <dbReference type="Proteomes" id="UP000058074"/>
    </source>
</evidence>
<protein>
    <submittedName>
        <fullName evidence="4">Metal transporter</fullName>
    </submittedName>
</protein>
<dbReference type="Pfam" id="PF02321">
    <property type="entry name" value="OEP"/>
    <property type="match status" value="2"/>
</dbReference>
<dbReference type="OrthoDB" id="9791261at2"/>
<dbReference type="PANTHER" id="PTHR30203:SF24">
    <property type="entry name" value="BLR4935 PROTEIN"/>
    <property type="match status" value="1"/>
</dbReference>
<dbReference type="AlphaFoldDB" id="A0A0N9UH22"/>
<proteinExistence type="inferred from homology"/>
<gene>
    <name evidence="4" type="ORF">AN936_23145</name>
</gene>
<reference evidence="4 5" key="1">
    <citation type="journal article" date="2015" name="Genome Announc.">
        <title>Complete Genome Sequence of Polypropylene Glycol- and Polyethylene Glycol-Degrading Sphingopyxis macrogoltabida Strain EY-1.</title>
        <authorList>
            <person name="Ohtsubo Y."/>
            <person name="Nagata Y."/>
            <person name="Numata M."/>
            <person name="Tsuchikane K."/>
            <person name="Hosoyama A."/>
            <person name="Yamazoe A."/>
            <person name="Tsuda M."/>
            <person name="Fujita N."/>
            <person name="Kawai F."/>
        </authorList>
    </citation>
    <scope>NUCLEOTIDE SEQUENCE [LARGE SCALE GENOMIC DNA]</scope>
    <source>
        <strain evidence="4 5">EY-1</strain>
        <plasmid evidence="4">1</plasmid>
    </source>
</reference>
<accession>A0A0N9UH22</accession>
<evidence type="ECO:0000313" key="4">
    <source>
        <dbReference type="EMBL" id="ALH83049.1"/>
    </source>
</evidence>
<feature type="coiled-coil region" evidence="2">
    <location>
        <begin position="114"/>
        <end position="141"/>
    </location>
</feature>
<keyword evidence="4" id="KW-0614">Plasmid</keyword>
<dbReference type="InterPro" id="IPR010131">
    <property type="entry name" value="MdtP/NodT-like"/>
</dbReference>
<organism evidence="4 5">
    <name type="scientific">Sphingopyxis macrogoltabida</name>
    <name type="common">Sphingomonas macrogoltabidus</name>
    <dbReference type="NCBI Taxonomy" id="33050"/>
    <lineage>
        <taxon>Bacteria</taxon>
        <taxon>Pseudomonadati</taxon>
        <taxon>Pseudomonadota</taxon>
        <taxon>Alphaproteobacteria</taxon>
        <taxon>Sphingomonadales</taxon>
        <taxon>Sphingomonadaceae</taxon>
        <taxon>Sphingopyxis</taxon>
    </lineage>
</organism>
<geneLocation type="plasmid" evidence="4 5">
    <name>1</name>
</geneLocation>
<dbReference type="PANTHER" id="PTHR30203">
    <property type="entry name" value="OUTER MEMBRANE CATION EFFLUX PROTEIN"/>
    <property type="match status" value="1"/>
</dbReference>
<feature type="chain" id="PRO_5006038936" evidence="3">
    <location>
        <begin position="18"/>
        <end position="417"/>
    </location>
</feature>
<dbReference type="PATRIC" id="fig|33050.5.peg.4681"/>
<name>A0A0N9UH22_SPHMC</name>
<dbReference type="InterPro" id="IPR003423">
    <property type="entry name" value="OMP_efflux"/>
</dbReference>
<dbReference type="SUPFAM" id="SSF56954">
    <property type="entry name" value="Outer membrane efflux proteins (OEP)"/>
    <property type="match status" value="1"/>
</dbReference>
<sequence>MSAILWRGALIAGLAFAAFTEPAAAQEPAVVSLDEALDRSGVTDGSAFAESNPRLIGPRADTEAAQALIGQARLRPNPQVSLEAEDFAGSGAFSGLRATQITLSVGQQLELGGKRDARIAAAEAQADLATLRANLSQAELGFLVRERYITAVAAASRLDLARDIVARNEELARIANLLVEVGREPPLRALRAQAALAEAQAELQAAQAASLAARTGLAALWSEQAAPPVVPSEFPAIAPPDQIMATSAPLQLEFARANTAAASAEIARERSLRVPDPTISAGVRRFEESNANAFIVGVSIPLPFSNRNQGNIASAEANLRAATAREAVALADYEQAVTRVRAAYLAAEARVETLSTTSLPQAEEALRLVQIGYSNGRFPLIEVLAAADARDAIREALIAAQQDRGQAAAELIRLATQ</sequence>
<evidence type="ECO:0000256" key="2">
    <source>
        <dbReference type="SAM" id="Coils"/>
    </source>
</evidence>
<keyword evidence="2" id="KW-0175">Coiled coil</keyword>